<dbReference type="Pfam" id="PF08766">
    <property type="entry name" value="DEK_C"/>
    <property type="match status" value="1"/>
</dbReference>
<keyword evidence="4" id="KW-0539">Nucleus</keyword>
<feature type="compositionally biased region" description="Polar residues" evidence="5">
    <location>
        <begin position="17"/>
        <end position="28"/>
    </location>
</feature>
<keyword evidence="2" id="KW-0156">Chromatin regulator</keyword>
<feature type="compositionally biased region" description="Basic residues" evidence="5">
    <location>
        <begin position="294"/>
        <end position="310"/>
    </location>
</feature>
<proteinExistence type="predicted"/>
<feature type="domain" description="DEK-C" evidence="6">
    <location>
        <begin position="411"/>
        <end position="467"/>
    </location>
</feature>
<feature type="region of interest" description="Disordered" evidence="5">
    <location>
        <begin position="287"/>
        <end position="416"/>
    </location>
</feature>
<feature type="region of interest" description="Disordered" evidence="5">
    <location>
        <begin position="1"/>
        <end position="156"/>
    </location>
</feature>
<protein>
    <submittedName>
        <fullName evidence="8">Protein DEK-like</fullName>
    </submittedName>
</protein>
<feature type="compositionally biased region" description="Basic residues" evidence="5">
    <location>
        <begin position="61"/>
        <end position="74"/>
    </location>
</feature>
<reference evidence="8" key="1">
    <citation type="submission" date="2025-08" db="UniProtKB">
        <authorList>
            <consortium name="RefSeq"/>
        </authorList>
    </citation>
    <scope>IDENTIFICATION</scope>
</reference>
<accession>A0ABM1DPZ9</accession>
<feature type="compositionally biased region" description="Acidic residues" evidence="5">
    <location>
        <begin position="127"/>
        <end position="137"/>
    </location>
</feature>
<name>A0ABM1DPZ9_PRICU</name>
<dbReference type="InterPro" id="IPR044198">
    <property type="entry name" value="DEK"/>
</dbReference>
<evidence type="ECO:0000259" key="6">
    <source>
        <dbReference type="PROSITE" id="PS51998"/>
    </source>
</evidence>
<evidence type="ECO:0000256" key="5">
    <source>
        <dbReference type="SAM" id="MobiDB-lite"/>
    </source>
</evidence>
<gene>
    <name evidence="8" type="primary">LOC106805060</name>
</gene>
<comment type="subcellular location">
    <subcellularLocation>
        <location evidence="1">Nucleus</location>
    </subcellularLocation>
</comment>
<dbReference type="Gene3D" id="1.10.10.60">
    <property type="entry name" value="Homeodomain-like"/>
    <property type="match status" value="1"/>
</dbReference>
<dbReference type="PANTHER" id="PTHR13468:SF1">
    <property type="entry name" value="PROTEIN DEK"/>
    <property type="match status" value="1"/>
</dbReference>
<feature type="compositionally biased region" description="Acidic residues" evidence="5">
    <location>
        <begin position="394"/>
        <end position="403"/>
    </location>
</feature>
<dbReference type="InterPro" id="IPR014876">
    <property type="entry name" value="DEK_C"/>
</dbReference>
<dbReference type="PROSITE" id="PS51998">
    <property type="entry name" value="DEK_C"/>
    <property type="match status" value="1"/>
</dbReference>
<evidence type="ECO:0000256" key="2">
    <source>
        <dbReference type="ARBA" id="ARBA00022853"/>
    </source>
</evidence>
<dbReference type="PANTHER" id="PTHR13468">
    <property type="entry name" value="DEK PROTEIN"/>
    <property type="match status" value="1"/>
</dbReference>
<evidence type="ECO:0000256" key="1">
    <source>
        <dbReference type="ARBA" id="ARBA00004123"/>
    </source>
</evidence>
<evidence type="ECO:0000313" key="7">
    <source>
        <dbReference type="Proteomes" id="UP000695022"/>
    </source>
</evidence>
<feature type="compositionally biased region" description="Acidic residues" evidence="5">
    <location>
        <begin position="327"/>
        <end position="357"/>
    </location>
</feature>
<organism evidence="7 8">
    <name type="scientific">Priapulus caudatus</name>
    <name type="common">Priapulid worm</name>
    <dbReference type="NCBI Taxonomy" id="37621"/>
    <lineage>
        <taxon>Eukaryota</taxon>
        <taxon>Metazoa</taxon>
        <taxon>Ecdysozoa</taxon>
        <taxon>Scalidophora</taxon>
        <taxon>Priapulida</taxon>
        <taxon>Priapulimorpha</taxon>
        <taxon>Priapulimorphida</taxon>
        <taxon>Priapulidae</taxon>
        <taxon>Priapulus</taxon>
    </lineage>
</organism>
<sequence length="467" mass="52402">MAKPKAASFSEEELATNKMQTNLTNEGADSSDEGHSTDDAGGGGDNKETKHETEDTPTQKSPKKSPQKSPKKKRALIESDEEEEEPLKTTPKKQTSKKSSPIKKPASDGDGEASPQKAMPATKDISSENEDQDVETEKDEKHLALYDQPTELSGKRVRKKTERLVFTAPPLSSEKPTLEIPEGKGEKLGECERINHFLSKTRADDLKPLHVLLYDRVGKVTVVKRDIRLFCGFAFSHKDPEYAKKSERLNRLNMGALRKLCEVLDLDRKGTKEEVVEKIMTFLLMPNDNGRKVPVSKRAKAMRKKRKRASSKGSSPNKRPKKNTSDKEDEERDDDSGENLDGSEDGEEEEEEEEEEEKSEKKKPTKTKTASKPKESKGKESKKKQRKVKVVLSESEESSDDEPLAAKVKKPPTNDEVKEAIKNILEGANLEEVTMKSVCKEVYAKYPDFDLSDRKDFIKVAVKKIIS</sequence>
<evidence type="ECO:0000313" key="8">
    <source>
        <dbReference type="RefSeq" id="XP_014662020.1"/>
    </source>
</evidence>
<dbReference type="GeneID" id="106805060"/>
<feature type="compositionally biased region" description="Basic residues" evidence="5">
    <location>
        <begin position="361"/>
        <end position="371"/>
    </location>
</feature>
<keyword evidence="3" id="KW-0238">DNA-binding</keyword>
<dbReference type="SUPFAM" id="SSF109715">
    <property type="entry name" value="DEK C-terminal domain"/>
    <property type="match status" value="1"/>
</dbReference>
<feature type="compositionally biased region" description="Basic and acidic residues" evidence="5">
    <location>
        <begin position="45"/>
        <end position="54"/>
    </location>
</feature>
<dbReference type="RefSeq" id="XP_014662020.1">
    <property type="nucleotide sequence ID" value="XM_014806534.1"/>
</dbReference>
<keyword evidence="7" id="KW-1185">Reference proteome</keyword>
<evidence type="ECO:0000256" key="4">
    <source>
        <dbReference type="ARBA" id="ARBA00023242"/>
    </source>
</evidence>
<dbReference type="Proteomes" id="UP000695022">
    <property type="component" value="Unplaced"/>
</dbReference>
<feature type="compositionally biased region" description="Basic residues" evidence="5">
    <location>
        <begin position="380"/>
        <end position="389"/>
    </location>
</feature>
<evidence type="ECO:0000256" key="3">
    <source>
        <dbReference type="ARBA" id="ARBA00023125"/>
    </source>
</evidence>